<sequence>MIYTKALPISNLAKCPDDATNALEPFGEYRVDFCRAKAYTYIGCAGNRTLMRRT</sequence>
<gene>
    <name evidence="1" type="ORF">GLOINDRAFT_344181</name>
</gene>
<dbReference type="EMBL" id="KI278374">
    <property type="protein sequence ID" value="ESA19293.1"/>
    <property type="molecule type" value="Genomic_DNA"/>
</dbReference>
<accession>U9UL39</accession>
<organism evidence="1">
    <name type="scientific">Rhizophagus irregularis (strain DAOM 181602 / DAOM 197198 / MUCL 43194)</name>
    <name type="common">Arbuscular mycorrhizal fungus</name>
    <name type="synonym">Glomus intraradices</name>
    <dbReference type="NCBI Taxonomy" id="747089"/>
    <lineage>
        <taxon>Eukaryota</taxon>
        <taxon>Fungi</taxon>
        <taxon>Fungi incertae sedis</taxon>
        <taxon>Mucoromycota</taxon>
        <taxon>Glomeromycotina</taxon>
        <taxon>Glomeromycetes</taxon>
        <taxon>Glomerales</taxon>
        <taxon>Glomeraceae</taxon>
        <taxon>Rhizophagus</taxon>
    </lineage>
</organism>
<reference evidence="1" key="1">
    <citation type="submission" date="2013-07" db="EMBL/GenBank/DDBJ databases">
        <title>The genome of an arbuscular mycorrhizal fungus provides insights into the evolution of the oldest plant symbiosis.</title>
        <authorList>
            <consortium name="DOE Joint Genome Institute"/>
            <person name="Tisserant E."/>
            <person name="Malbreil M."/>
            <person name="Kuo A."/>
            <person name="Kohler A."/>
            <person name="Symeonidi A."/>
            <person name="Balestrini R."/>
            <person name="Charron P."/>
            <person name="Duensing N."/>
            <person name="Frei-dit-Frey N."/>
            <person name="Gianinazzi-Pearson V."/>
            <person name="Gilbert B."/>
            <person name="Handa Y."/>
            <person name="Hijri M."/>
            <person name="Kaul R."/>
            <person name="Kawaguchi M."/>
            <person name="Krajinski F."/>
            <person name="Lammers P."/>
            <person name="Lapierre D."/>
            <person name="Masclaux F.G."/>
            <person name="Murat C."/>
            <person name="Morin E."/>
            <person name="Ndikumana S."/>
            <person name="Pagni M."/>
            <person name="Petitpierre D."/>
            <person name="Requena N."/>
            <person name="Rosikiewicz P."/>
            <person name="Riley R."/>
            <person name="Saito K."/>
            <person name="San Clemente H."/>
            <person name="Shapiro H."/>
            <person name="van Tuinen D."/>
            <person name="Becard G."/>
            <person name="Bonfante P."/>
            <person name="Paszkowski U."/>
            <person name="Shachar-Hill Y."/>
            <person name="Young J.P."/>
            <person name="Sanders I.R."/>
            <person name="Henrissat B."/>
            <person name="Rensing S.A."/>
            <person name="Grigoriev I.V."/>
            <person name="Corradi N."/>
            <person name="Roux C."/>
            <person name="Martin F."/>
        </authorList>
    </citation>
    <scope>NUCLEOTIDE SEQUENCE</scope>
    <source>
        <strain evidence="1">DAOM 197198</strain>
    </source>
</reference>
<dbReference type="HOGENOM" id="CLU_3051476_0_0_1"/>
<name>U9UL39_RHIID</name>
<proteinExistence type="predicted"/>
<evidence type="ECO:0000313" key="1">
    <source>
        <dbReference type="EMBL" id="ESA19293.1"/>
    </source>
</evidence>
<protein>
    <submittedName>
        <fullName evidence="1">Uncharacterized protein</fullName>
    </submittedName>
</protein>
<dbReference type="AlphaFoldDB" id="U9UL39"/>